<proteinExistence type="predicted"/>
<evidence type="ECO:0000313" key="2">
    <source>
        <dbReference type="Proteomes" id="UP000623467"/>
    </source>
</evidence>
<gene>
    <name evidence="1" type="ORF">MSAN_01812000</name>
</gene>
<evidence type="ECO:0000313" key="1">
    <source>
        <dbReference type="EMBL" id="KAF7346737.1"/>
    </source>
</evidence>
<sequence length="149" mass="15575">MQIKGKMMLFPMKIAGNPLRMVSAGAPTLIGGRGGDGGRGGIQGGDGGMGKGVEITWKDAQKFKMIVGGTGGKGGAGGKMGIFKVAEGLKEAGVSEWVVGEVLAEHRSSLWRLLVHLNGLKVVVVEWAENPEEQGEEAVTGKRLYFPSP</sequence>
<organism evidence="1 2">
    <name type="scientific">Mycena sanguinolenta</name>
    <dbReference type="NCBI Taxonomy" id="230812"/>
    <lineage>
        <taxon>Eukaryota</taxon>
        <taxon>Fungi</taxon>
        <taxon>Dikarya</taxon>
        <taxon>Basidiomycota</taxon>
        <taxon>Agaricomycotina</taxon>
        <taxon>Agaricomycetes</taxon>
        <taxon>Agaricomycetidae</taxon>
        <taxon>Agaricales</taxon>
        <taxon>Marasmiineae</taxon>
        <taxon>Mycenaceae</taxon>
        <taxon>Mycena</taxon>
    </lineage>
</organism>
<name>A0A8H7CSL7_9AGAR</name>
<reference evidence="1" key="1">
    <citation type="submission" date="2020-05" db="EMBL/GenBank/DDBJ databases">
        <title>Mycena genomes resolve the evolution of fungal bioluminescence.</title>
        <authorList>
            <person name="Tsai I.J."/>
        </authorList>
    </citation>
    <scope>NUCLEOTIDE SEQUENCE</scope>
    <source>
        <strain evidence="1">160909Yilan</strain>
    </source>
</reference>
<comment type="caution">
    <text evidence="1">The sequence shown here is derived from an EMBL/GenBank/DDBJ whole genome shotgun (WGS) entry which is preliminary data.</text>
</comment>
<dbReference type="Proteomes" id="UP000623467">
    <property type="component" value="Unassembled WGS sequence"/>
</dbReference>
<protein>
    <submittedName>
        <fullName evidence="1">Uncharacterized protein</fullName>
    </submittedName>
</protein>
<dbReference type="EMBL" id="JACAZH010000018">
    <property type="protein sequence ID" value="KAF7346737.1"/>
    <property type="molecule type" value="Genomic_DNA"/>
</dbReference>
<keyword evidence="2" id="KW-1185">Reference proteome</keyword>
<dbReference type="AlphaFoldDB" id="A0A8H7CSL7"/>
<accession>A0A8H7CSL7</accession>